<dbReference type="PANTHER" id="PTHR11012">
    <property type="entry name" value="PROTEIN KINASE-LIKE DOMAIN-CONTAINING"/>
    <property type="match status" value="1"/>
</dbReference>
<dbReference type="InterPro" id="IPR015897">
    <property type="entry name" value="CHK_kinase-like"/>
</dbReference>
<evidence type="ECO:0000259" key="1">
    <source>
        <dbReference type="SMART" id="SM00587"/>
    </source>
</evidence>
<dbReference type="PANTHER" id="PTHR11012:SF4">
    <property type="entry name" value="LD42035P"/>
    <property type="match status" value="1"/>
</dbReference>
<reference evidence="3" key="1">
    <citation type="submission" date="2025-08" db="UniProtKB">
        <authorList>
            <consortium name="RefSeq"/>
        </authorList>
    </citation>
    <scope>IDENTIFICATION</scope>
    <source>
        <tissue evidence="3">Thorax and Abdomen</tissue>
    </source>
</reference>
<dbReference type="InterPro" id="IPR004119">
    <property type="entry name" value="EcKL"/>
</dbReference>
<dbReference type="Gene3D" id="3.90.1200.10">
    <property type="match status" value="1"/>
</dbReference>
<dbReference type="KEGG" id="nlo:107219159"/>
<name>A0A6J0BCW9_NEOLC</name>
<evidence type="ECO:0000313" key="2">
    <source>
        <dbReference type="Proteomes" id="UP000829291"/>
    </source>
</evidence>
<evidence type="ECO:0000313" key="3">
    <source>
        <dbReference type="RefSeq" id="XP_015512745.2"/>
    </source>
</evidence>
<dbReference type="GeneID" id="107219159"/>
<dbReference type="InterPro" id="IPR011009">
    <property type="entry name" value="Kinase-like_dom_sf"/>
</dbReference>
<dbReference type="OrthoDB" id="191037at2759"/>
<dbReference type="Pfam" id="PF02958">
    <property type="entry name" value="EcKL"/>
    <property type="match status" value="1"/>
</dbReference>
<dbReference type="SUPFAM" id="SSF56112">
    <property type="entry name" value="Protein kinase-like (PK-like)"/>
    <property type="match status" value="1"/>
</dbReference>
<keyword evidence="2" id="KW-1185">Reference proteome</keyword>
<sequence>MEEYIRVEVVPEILKYYNKTDSKVDKYELRSLQGELNSFNSCLYGLNLSISGNEDYSFLLKTIVDDLERQKLSESRIRFTNEAHIYNVVVPIFKKLMFQKNVKFVPDVPYALIKDVRSKEKLDPLDGIIVVENLVKQGYKVAPGKTLGMEHCVVAVEQLGRWHALSLAMKELNSEQFHQEVLSGFEESTWSRKSGVQVRETITICLKRLFKYANYPKNSKTYEAMKTLERENEDLLQYVEKLIMSSRKSKLSVLCHGEYAQSNLLYKYGKNETPISVIPVDYQLTRFASPAFDLSHFFYLNTSREIQEKYFLDLMKKYHASLVSTMSEILTYNKWPKDISAVLPSLDSILEDYHQYGAYGLIYALFFVPWMMGTEEEFVNINKAGQSGNRMSAEFSNAVWAIGGEAGTNAVLEIFDIAVALHKVNI</sequence>
<proteinExistence type="predicted"/>
<dbReference type="Proteomes" id="UP000829291">
    <property type="component" value="Chromosome 5"/>
</dbReference>
<feature type="domain" description="CHK kinase-like" evidence="1">
    <location>
        <begin position="129"/>
        <end position="328"/>
    </location>
</feature>
<gene>
    <name evidence="3" type="primary">LOC107219159</name>
</gene>
<accession>A0A6J0BCW9</accession>
<dbReference type="RefSeq" id="XP_015512745.2">
    <property type="nucleotide sequence ID" value="XM_015657259.2"/>
</dbReference>
<dbReference type="AlphaFoldDB" id="A0A6J0BCW9"/>
<dbReference type="InParanoid" id="A0A6J0BCW9"/>
<dbReference type="SMART" id="SM00587">
    <property type="entry name" value="CHK"/>
    <property type="match status" value="1"/>
</dbReference>
<protein>
    <submittedName>
        <fullName evidence="3">Uncharacterized protein LOC107219159</fullName>
    </submittedName>
</protein>
<organism evidence="3">
    <name type="scientific">Neodiprion lecontei</name>
    <name type="common">Redheaded pine sawfly</name>
    <dbReference type="NCBI Taxonomy" id="441921"/>
    <lineage>
        <taxon>Eukaryota</taxon>
        <taxon>Metazoa</taxon>
        <taxon>Ecdysozoa</taxon>
        <taxon>Arthropoda</taxon>
        <taxon>Hexapoda</taxon>
        <taxon>Insecta</taxon>
        <taxon>Pterygota</taxon>
        <taxon>Neoptera</taxon>
        <taxon>Endopterygota</taxon>
        <taxon>Hymenoptera</taxon>
        <taxon>Tenthredinoidea</taxon>
        <taxon>Diprionidae</taxon>
        <taxon>Diprioninae</taxon>
        <taxon>Neodiprion</taxon>
    </lineage>
</organism>